<gene>
    <name evidence="9" type="ORF">EU556_17005</name>
</gene>
<evidence type="ECO:0000259" key="8">
    <source>
        <dbReference type="PROSITE" id="PS51910"/>
    </source>
</evidence>
<dbReference type="OrthoDB" id="1185215at2"/>
<dbReference type="Pfam" id="PF00704">
    <property type="entry name" value="Glyco_hydro_18"/>
    <property type="match status" value="1"/>
</dbReference>
<dbReference type="Gene3D" id="3.20.20.80">
    <property type="entry name" value="Glycosidases"/>
    <property type="match status" value="1"/>
</dbReference>
<dbReference type="GO" id="GO:0005975">
    <property type="term" value="P:carbohydrate metabolic process"/>
    <property type="evidence" value="ECO:0007669"/>
    <property type="project" value="InterPro"/>
</dbReference>
<dbReference type="Gene3D" id="3.40.5.30">
    <property type="entry name" value="(Trans)glycosidases - domain 2"/>
    <property type="match status" value="1"/>
</dbReference>
<dbReference type="PANTHER" id="PTHR11177:SF317">
    <property type="entry name" value="CHITINASE 12-RELATED"/>
    <property type="match status" value="1"/>
</dbReference>
<dbReference type="Proteomes" id="UP000298337">
    <property type="component" value="Unassembled WGS sequence"/>
</dbReference>
<dbReference type="PROSITE" id="PS51910">
    <property type="entry name" value="GH18_2"/>
    <property type="match status" value="1"/>
</dbReference>
<keyword evidence="10" id="KW-1185">Reference proteome</keyword>
<dbReference type="GO" id="GO:0008843">
    <property type="term" value="F:endochitinase activity"/>
    <property type="evidence" value="ECO:0007669"/>
    <property type="project" value="UniProtKB-EC"/>
</dbReference>
<evidence type="ECO:0000256" key="2">
    <source>
        <dbReference type="ARBA" id="ARBA00012729"/>
    </source>
</evidence>
<dbReference type="EMBL" id="SRLA01000003">
    <property type="protein sequence ID" value="TGE06533.1"/>
    <property type="molecule type" value="Genomic_DNA"/>
</dbReference>
<feature type="domain" description="GH18" evidence="8">
    <location>
        <begin position="25"/>
        <end position="303"/>
    </location>
</feature>
<keyword evidence="4 5" id="KW-0326">Glycosidase</keyword>
<reference evidence="9 10" key="1">
    <citation type="submission" date="2019-04" db="EMBL/GenBank/DDBJ databases">
        <authorList>
            <person name="Feng G."/>
            <person name="Zhang J."/>
            <person name="Zhu H."/>
        </authorList>
    </citation>
    <scope>NUCLEOTIDE SEQUENCE [LARGE SCALE GENOMIC DNA]</scope>
    <source>
        <strain evidence="9 10">92R-1</strain>
    </source>
</reference>
<accession>A0A4Z0P4B0</accession>
<dbReference type="EC" id="3.2.1.14" evidence="2"/>
<evidence type="ECO:0000256" key="5">
    <source>
        <dbReference type="RuleBase" id="RU000489"/>
    </source>
</evidence>
<dbReference type="GO" id="GO:0008061">
    <property type="term" value="F:chitin binding"/>
    <property type="evidence" value="ECO:0007669"/>
    <property type="project" value="InterPro"/>
</dbReference>
<dbReference type="InterPro" id="IPR001223">
    <property type="entry name" value="Glyco_hydro18_cat"/>
</dbReference>
<dbReference type="InterPro" id="IPR001579">
    <property type="entry name" value="Glyco_hydro_18_chit_AS"/>
</dbReference>
<feature type="signal peptide" evidence="7">
    <location>
        <begin position="1"/>
        <end position="23"/>
    </location>
</feature>
<evidence type="ECO:0000256" key="4">
    <source>
        <dbReference type="ARBA" id="ARBA00023295"/>
    </source>
</evidence>
<dbReference type="SMART" id="SM00636">
    <property type="entry name" value="Glyco_18"/>
    <property type="match status" value="1"/>
</dbReference>
<evidence type="ECO:0000313" key="9">
    <source>
        <dbReference type="EMBL" id="TGE06533.1"/>
    </source>
</evidence>
<evidence type="ECO:0000313" key="10">
    <source>
        <dbReference type="Proteomes" id="UP000298337"/>
    </source>
</evidence>
<feature type="chain" id="PRO_5021390874" description="chitinase" evidence="7">
    <location>
        <begin position="24"/>
        <end position="311"/>
    </location>
</feature>
<dbReference type="InterPro" id="IPR011583">
    <property type="entry name" value="Chitinase_II/V-like_cat"/>
</dbReference>
<keyword evidence="3 5" id="KW-0378">Hydrolase</keyword>
<dbReference type="InterPro" id="IPR017853">
    <property type="entry name" value="GH"/>
</dbReference>
<evidence type="ECO:0000256" key="6">
    <source>
        <dbReference type="RuleBase" id="RU004453"/>
    </source>
</evidence>
<evidence type="ECO:0000256" key="3">
    <source>
        <dbReference type="ARBA" id="ARBA00022801"/>
    </source>
</evidence>
<comment type="similarity">
    <text evidence="6">Belongs to the glycosyl hydrolase 18 family.</text>
</comment>
<protein>
    <recommendedName>
        <fullName evidence="2">chitinase</fullName>
        <ecNumber evidence="2">3.2.1.14</ecNumber>
    </recommendedName>
</protein>
<dbReference type="SUPFAM" id="SSF51445">
    <property type="entry name" value="(Trans)glycosidases"/>
    <property type="match status" value="1"/>
</dbReference>
<proteinExistence type="inferred from homology"/>
<keyword evidence="7" id="KW-0732">Signal</keyword>
<sequence length="311" mass="32986">MRITCSLCWLVVLLLWGATAAVAQFRVVGYVPSWRGEIQSAQLRQLTHVNYAFVQPTPTGGLDPLRNPQKLQQLVAAAHAQGVRVLISVGGWHDGDHSAFDAIGSSEAYTEALATALVELVATYQLDGVDMDWEHPDAQTAAGYARLMQRLAARLHPQGKLLTAAVAGGTWAGAGIQPSVFEAVDFLNIMAYDDPAPAHATYAAAEQTLAYWKNLGLPASKAVLGVPFYGQPGGVAYSALLARGASPKADLHNGVGYNGRLTIARKVALATSQASGIMIWEITQDAVGPNSLLKAISKEKNTPARAPTPPR</sequence>
<evidence type="ECO:0000256" key="7">
    <source>
        <dbReference type="SAM" id="SignalP"/>
    </source>
</evidence>
<dbReference type="PANTHER" id="PTHR11177">
    <property type="entry name" value="CHITINASE"/>
    <property type="match status" value="1"/>
</dbReference>
<evidence type="ECO:0000256" key="1">
    <source>
        <dbReference type="ARBA" id="ARBA00000822"/>
    </source>
</evidence>
<name>A0A4Z0P4B0_9BACT</name>
<comment type="caution">
    <text evidence="9">The sequence shown here is derived from an EMBL/GenBank/DDBJ whole genome shotgun (WGS) entry which is preliminary data.</text>
</comment>
<organism evidence="9 10">
    <name type="scientific">Hymenobacter fodinae</name>
    <dbReference type="NCBI Taxonomy" id="2510796"/>
    <lineage>
        <taxon>Bacteria</taxon>
        <taxon>Pseudomonadati</taxon>
        <taxon>Bacteroidota</taxon>
        <taxon>Cytophagia</taxon>
        <taxon>Cytophagales</taxon>
        <taxon>Hymenobacteraceae</taxon>
        <taxon>Hymenobacter</taxon>
    </lineage>
</organism>
<dbReference type="AlphaFoldDB" id="A0A4Z0P4B0"/>
<dbReference type="RefSeq" id="WP_135435306.1">
    <property type="nucleotide sequence ID" value="NZ_SRLA01000003.1"/>
</dbReference>
<dbReference type="PROSITE" id="PS01095">
    <property type="entry name" value="GH18_1"/>
    <property type="match status" value="1"/>
</dbReference>
<comment type="catalytic activity">
    <reaction evidence="1">
        <text>Random endo-hydrolysis of N-acetyl-beta-D-glucosaminide (1-&gt;4)-beta-linkages in chitin and chitodextrins.</text>
        <dbReference type="EC" id="3.2.1.14"/>
    </reaction>
</comment>
<dbReference type="InterPro" id="IPR050314">
    <property type="entry name" value="Glycosyl_Hydrlase_18"/>
</dbReference>